<dbReference type="EMBL" id="OX365700">
    <property type="protein sequence ID" value="CAI4030741.1"/>
    <property type="molecule type" value="Genomic_DNA"/>
</dbReference>
<gene>
    <name evidence="2" type="ORF">DNFV4_01171</name>
</gene>
<name>A0AA86T2Z4_9BACT</name>
<dbReference type="Proteomes" id="UP001179121">
    <property type="component" value="Chromosome"/>
</dbReference>
<evidence type="ECO:0000313" key="2">
    <source>
        <dbReference type="EMBL" id="CAI4030741.1"/>
    </source>
</evidence>
<protein>
    <recommendedName>
        <fullName evidence="4">Lipoprotein</fullName>
    </recommendedName>
</protein>
<sequence length="92" mass="8914">METTHKVTKVTQVLVAIITASACLGCAEAKIGIGPFKAASVEVGPGGVEAKGPSAGPFKATSAEVGPGGAEAKGPSAGPVGNTKAKSQPKEK</sequence>
<dbReference type="KEGG" id="nti:DNFV4_01171"/>
<keyword evidence="3" id="KW-1185">Reference proteome</keyword>
<proteinExistence type="predicted"/>
<evidence type="ECO:0000256" key="1">
    <source>
        <dbReference type="SAM" id="MobiDB-lite"/>
    </source>
</evidence>
<accession>A0AA86T2Z4</accession>
<dbReference type="PROSITE" id="PS51257">
    <property type="entry name" value="PROKAR_LIPOPROTEIN"/>
    <property type="match status" value="1"/>
</dbReference>
<evidence type="ECO:0008006" key="4">
    <source>
        <dbReference type="Google" id="ProtNLM"/>
    </source>
</evidence>
<dbReference type="AlphaFoldDB" id="A0AA86T2Z4"/>
<feature type="region of interest" description="Disordered" evidence="1">
    <location>
        <begin position="42"/>
        <end position="92"/>
    </location>
</feature>
<reference evidence="2" key="1">
    <citation type="submission" date="2022-10" db="EMBL/GenBank/DDBJ databases">
        <authorList>
            <person name="Koch H."/>
        </authorList>
    </citation>
    <scope>NUCLEOTIDE SEQUENCE</scope>
    <source>
        <strain evidence="2">DNF</strain>
    </source>
</reference>
<evidence type="ECO:0000313" key="3">
    <source>
        <dbReference type="Proteomes" id="UP001179121"/>
    </source>
</evidence>
<organism evidence="2 3">
    <name type="scientific">Nitrospira tepida</name>
    <dbReference type="NCBI Taxonomy" id="2973512"/>
    <lineage>
        <taxon>Bacteria</taxon>
        <taxon>Pseudomonadati</taxon>
        <taxon>Nitrospirota</taxon>
        <taxon>Nitrospiria</taxon>
        <taxon>Nitrospirales</taxon>
        <taxon>Nitrospiraceae</taxon>
        <taxon>Nitrospira</taxon>
    </lineage>
</organism>